<dbReference type="PANTHER" id="PTHR24282:SF26">
    <property type="entry name" value="CYTOCHROME P450"/>
    <property type="match status" value="1"/>
</dbReference>
<keyword evidence="4" id="KW-0812">Transmembrane</keyword>
<dbReference type="GO" id="GO:0004497">
    <property type="term" value="F:monooxygenase activity"/>
    <property type="evidence" value="ECO:0007669"/>
    <property type="project" value="UniProtKB-KW"/>
</dbReference>
<name>A0A5N5K613_9ROSI</name>
<proteinExistence type="inferred from homology"/>
<comment type="caution">
    <text evidence="14">The sequence shown here is derived from an EMBL/GenBank/DDBJ whole genome shotgun (WGS) entry which is preliminary data.</text>
</comment>
<evidence type="ECO:0000313" key="15">
    <source>
        <dbReference type="Proteomes" id="UP000326939"/>
    </source>
</evidence>
<feature type="binding site" description="axial binding residue" evidence="11">
    <location>
        <position position="544"/>
    </location>
    <ligand>
        <name>heme</name>
        <dbReference type="ChEBI" id="CHEBI:30413"/>
    </ligand>
    <ligandPart>
        <name>Fe</name>
        <dbReference type="ChEBI" id="CHEBI:18248"/>
    </ligandPart>
</feature>
<keyword evidence="6" id="KW-1133">Transmembrane helix</keyword>
<dbReference type="EMBL" id="VDCV01000014">
    <property type="protein sequence ID" value="KAB5526881.1"/>
    <property type="molecule type" value="Genomic_DNA"/>
</dbReference>
<evidence type="ECO:0000256" key="3">
    <source>
        <dbReference type="ARBA" id="ARBA00022617"/>
    </source>
</evidence>
<dbReference type="PANTHER" id="PTHR24282">
    <property type="entry name" value="CYTOCHROME P450 FAMILY MEMBER"/>
    <property type="match status" value="1"/>
</dbReference>
<keyword evidence="8 11" id="KW-0408">Iron</keyword>
<keyword evidence="3 11" id="KW-0349">Heme</keyword>
<dbReference type="InterPro" id="IPR002401">
    <property type="entry name" value="Cyt_P450_E_grp-I"/>
</dbReference>
<dbReference type="GO" id="GO:0016705">
    <property type="term" value="F:oxidoreductase activity, acting on paired donors, with incorporation or reduction of molecular oxygen"/>
    <property type="evidence" value="ECO:0007669"/>
    <property type="project" value="InterPro"/>
</dbReference>
<dbReference type="Pfam" id="PF00067">
    <property type="entry name" value="p450"/>
    <property type="match status" value="1"/>
</dbReference>
<accession>A0A5N5K613</accession>
<sequence>MRRTQLRVKTDQSAAKTRPSAVFPHQKQWIRASDYVAGHGEPDCGLYSLDSIVLGEKNSSETKIKTSKSRDQRTFSYIPEIRRIQTESAAAKTSQKKENPLPIDHDWPSTVFSHLNQWINEYGTASFPPLELKGPLCFLVKSVFVVLLDLFSRNSSSDKFSTSLIWLRLGIHILHGPTFVYSTGKIQQLCTVDIDMVKEISLCTSLSLGKPSYLSKDRGPLLGQSIFSANGLIWSHQRKIIAPEFYMDKVKSMVSLMVDSTTTMVRSWESRIEGDGGMAEINIDLEIRNLSADIISRACFGSNYTKGEEIFLKLRNLQDAMSRGFIGIPGSKYIPNKNNWEIWKLEKEINSMILRVVKERAAANYEKDLLQVILEGAKSYGDQESFPSHVSLDRFIVDNCKAIYFAGHETTAITASWCLMLLAANQEWQARARAEVLEICKDNLPDAGMLRNMKTLTMVIQETMRLYPPVVFVIRTALQDLKFKGITIPKGMNIQIPIPIVQQNPDLWGADAHQFNPRRFAKGIIGSSTSPQAYMPFGMGARVCAGQHFAMAELKVIVSLILSKFSFSLSPAYHHSPRFGLVVQPGNGVSLHIRRVS</sequence>
<dbReference type="PRINTS" id="PR00463">
    <property type="entry name" value="EP450I"/>
</dbReference>
<comment type="cofactor">
    <cofactor evidence="11">
        <name>heme</name>
        <dbReference type="ChEBI" id="CHEBI:30413"/>
    </cofactor>
</comment>
<evidence type="ECO:0000256" key="1">
    <source>
        <dbReference type="ARBA" id="ARBA00004167"/>
    </source>
</evidence>
<evidence type="ECO:0000256" key="12">
    <source>
        <dbReference type="RuleBase" id="RU000461"/>
    </source>
</evidence>
<evidence type="ECO:0000313" key="14">
    <source>
        <dbReference type="EMBL" id="KAB5526881.1"/>
    </source>
</evidence>
<dbReference type="AlphaFoldDB" id="A0A5N5K613"/>
<comment type="subcellular location">
    <subcellularLocation>
        <location evidence="1">Membrane</location>
        <topology evidence="1">Single-pass membrane protein</topology>
    </subcellularLocation>
</comment>
<reference evidence="15" key="1">
    <citation type="journal article" date="2019" name="Gigascience">
        <title>De novo genome assembly of the endangered Acer yangbiense, a plant species with extremely small populations endemic to Yunnan Province, China.</title>
        <authorList>
            <person name="Yang J."/>
            <person name="Wariss H.M."/>
            <person name="Tao L."/>
            <person name="Zhang R."/>
            <person name="Yun Q."/>
            <person name="Hollingsworth P."/>
            <person name="Dao Z."/>
            <person name="Luo G."/>
            <person name="Guo H."/>
            <person name="Ma Y."/>
            <person name="Sun W."/>
        </authorList>
    </citation>
    <scope>NUCLEOTIDE SEQUENCE [LARGE SCALE GENOMIC DNA]</scope>
    <source>
        <strain evidence="15">cv. br00</strain>
    </source>
</reference>
<comment type="similarity">
    <text evidence="2 12">Belongs to the cytochrome P450 family.</text>
</comment>
<dbReference type="GO" id="GO:0016020">
    <property type="term" value="C:membrane"/>
    <property type="evidence" value="ECO:0007669"/>
    <property type="project" value="UniProtKB-SubCell"/>
</dbReference>
<evidence type="ECO:0000256" key="13">
    <source>
        <dbReference type="SAM" id="MobiDB-lite"/>
    </source>
</evidence>
<evidence type="ECO:0008006" key="16">
    <source>
        <dbReference type="Google" id="ProtNLM"/>
    </source>
</evidence>
<dbReference type="Gene3D" id="1.10.630.10">
    <property type="entry name" value="Cytochrome P450"/>
    <property type="match status" value="1"/>
</dbReference>
<dbReference type="GO" id="GO:0005506">
    <property type="term" value="F:iron ion binding"/>
    <property type="evidence" value="ECO:0007669"/>
    <property type="project" value="InterPro"/>
</dbReference>
<keyword evidence="9 12" id="KW-0503">Monooxygenase</keyword>
<dbReference type="PRINTS" id="PR00385">
    <property type="entry name" value="P450"/>
</dbReference>
<keyword evidence="7 12" id="KW-0560">Oxidoreductase</keyword>
<evidence type="ECO:0000256" key="5">
    <source>
        <dbReference type="ARBA" id="ARBA00022723"/>
    </source>
</evidence>
<evidence type="ECO:0000256" key="2">
    <source>
        <dbReference type="ARBA" id="ARBA00010617"/>
    </source>
</evidence>
<keyword evidence="15" id="KW-1185">Reference proteome</keyword>
<organism evidence="14 15">
    <name type="scientific">Salix brachista</name>
    <dbReference type="NCBI Taxonomy" id="2182728"/>
    <lineage>
        <taxon>Eukaryota</taxon>
        <taxon>Viridiplantae</taxon>
        <taxon>Streptophyta</taxon>
        <taxon>Embryophyta</taxon>
        <taxon>Tracheophyta</taxon>
        <taxon>Spermatophyta</taxon>
        <taxon>Magnoliopsida</taxon>
        <taxon>eudicotyledons</taxon>
        <taxon>Gunneridae</taxon>
        <taxon>Pentapetalae</taxon>
        <taxon>rosids</taxon>
        <taxon>fabids</taxon>
        <taxon>Malpighiales</taxon>
        <taxon>Salicaceae</taxon>
        <taxon>Saliceae</taxon>
        <taxon>Salix</taxon>
    </lineage>
</organism>
<dbReference type="InterPro" id="IPR001128">
    <property type="entry name" value="Cyt_P450"/>
</dbReference>
<evidence type="ECO:0000256" key="10">
    <source>
        <dbReference type="ARBA" id="ARBA00023136"/>
    </source>
</evidence>
<dbReference type="InterPro" id="IPR050665">
    <property type="entry name" value="Cytochrome_P450_Monooxygen"/>
</dbReference>
<dbReference type="InterPro" id="IPR036396">
    <property type="entry name" value="Cyt_P450_sf"/>
</dbReference>
<protein>
    <recommendedName>
        <fullName evidence="16">Cytochrome P450</fullName>
    </recommendedName>
</protein>
<dbReference type="InterPro" id="IPR017972">
    <property type="entry name" value="Cyt_P450_CS"/>
</dbReference>
<dbReference type="PROSITE" id="PS00086">
    <property type="entry name" value="CYTOCHROME_P450"/>
    <property type="match status" value="1"/>
</dbReference>
<gene>
    <name evidence="14" type="ORF">DKX38_020728</name>
</gene>
<dbReference type="Proteomes" id="UP000326939">
    <property type="component" value="Chromosome 14"/>
</dbReference>
<evidence type="ECO:0000256" key="9">
    <source>
        <dbReference type="ARBA" id="ARBA00023033"/>
    </source>
</evidence>
<evidence type="ECO:0000256" key="6">
    <source>
        <dbReference type="ARBA" id="ARBA00022989"/>
    </source>
</evidence>
<keyword evidence="5 11" id="KW-0479">Metal-binding</keyword>
<feature type="region of interest" description="Disordered" evidence="13">
    <location>
        <begin position="1"/>
        <end position="20"/>
    </location>
</feature>
<dbReference type="GO" id="GO:0020037">
    <property type="term" value="F:heme binding"/>
    <property type="evidence" value="ECO:0007669"/>
    <property type="project" value="InterPro"/>
</dbReference>
<evidence type="ECO:0000256" key="11">
    <source>
        <dbReference type="PIRSR" id="PIRSR602401-1"/>
    </source>
</evidence>
<evidence type="ECO:0000256" key="7">
    <source>
        <dbReference type="ARBA" id="ARBA00023002"/>
    </source>
</evidence>
<evidence type="ECO:0000256" key="4">
    <source>
        <dbReference type="ARBA" id="ARBA00022692"/>
    </source>
</evidence>
<keyword evidence="10" id="KW-0472">Membrane</keyword>
<dbReference type="SUPFAM" id="SSF48264">
    <property type="entry name" value="Cytochrome P450"/>
    <property type="match status" value="1"/>
</dbReference>
<evidence type="ECO:0000256" key="8">
    <source>
        <dbReference type="ARBA" id="ARBA00023004"/>
    </source>
</evidence>